<dbReference type="Gene3D" id="3.40.50.300">
    <property type="entry name" value="P-loop containing nucleotide triphosphate hydrolases"/>
    <property type="match status" value="3"/>
</dbReference>
<evidence type="ECO:0000256" key="8">
    <source>
        <dbReference type="ARBA" id="ARBA00023029"/>
    </source>
</evidence>
<dbReference type="CDD" id="cd00186">
    <property type="entry name" value="TOP1Ac"/>
    <property type="match status" value="1"/>
</dbReference>
<comment type="miscellaneous">
    <text evidence="12">This enzyme is the only unique feature of hyperthermophilic bacteria/archaea known and seems to be essential for adaptation to life at high temperatures. It may play a role in stabilization of DNA at high temperatures.</text>
</comment>
<keyword evidence="12" id="KW-0378">Hydrolase</keyword>
<feature type="domain" description="Toprim" evidence="14">
    <location>
        <begin position="552"/>
        <end position="717"/>
    </location>
</feature>
<dbReference type="InterPro" id="IPR003602">
    <property type="entry name" value="Topo_IA_DNA-bd_dom"/>
</dbReference>
<dbReference type="GO" id="GO:0006265">
    <property type="term" value="P:DNA topological change"/>
    <property type="evidence" value="ECO:0007669"/>
    <property type="project" value="UniProtKB-UniRule"/>
</dbReference>
<evidence type="ECO:0000313" key="17">
    <source>
        <dbReference type="EMBL" id="BAN90338.1"/>
    </source>
</evidence>
<dbReference type="Gene3D" id="1.10.290.10">
    <property type="entry name" value="Topoisomerase I, domain 4"/>
    <property type="match status" value="1"/>
</dbReference>
<dbReference type="InterPro" id="IPR003601">
    <property type="entry name" value="Topo_IA_2"/>
</dbReference>
<evidence type="ECO:0000259" key="14">
    <source>
        <dbReference type="PROSITE" id="PS50880"/>
    </source>
</evidence>
<dbReference type="CDD" id="cd17924">
    <property type="entry name" value="DDXDc_reverse_gyrase"/>
    <property type="match status" value="1"/>
</dbReference>
<dbReference type="PATRIC" id="fig|1198449.6.peg.878"/>
<dbReference type="InterPro" id="IPR005736">
    <property type="entry name" value="Reverse_gyrase"/>
</dbReference>
<comment type="domain">
    <text evidence="12">Introduction of positive supercoils requires the cooperation of both domains. The helicase-like domain probably does not directly unwind DNA, but more likely acts by driving ATP-dependent conformational changes within the whole enzyme. A beta hairpin in the 'latch' region of the N-terminal domain plays a regulatory role in the enzyme, repressing topoisomerase activity in the absence of ATP and preventing the enzyme from acting as an ATP-independent relaxing enzyme; it also helps to coordinate nucleotide hydrolysis by the ATPase domain with the supercoiling activity of the topoisomerase domain.</text>
</comment>
<dbReference type="PROSITE" id="PS52039">
    <property type="entry name" value="TOPO_IA_2"/>
    <property type="match status" value="1"/>
</dbReference>
<keyword evidence="5 12" id="KW-0863">Zinc-finger</keyword>
<dbReference type="EC" id="5.6.2.-" evidence="12"/>
<dbReference type="PROSITE" id="PS50880">
    <property type="entry name" value="TOPRIM"/>
    <property type="match status" value="1"/>
</dbReference>
<evidence type="ECO:0000256" key="13">
    <source>
        <dbReference type="RuleBase" id="RU004026"/>
    </source>
</evidence>
<feature type="domain" description="Helicase ATP-binding" evidence="15">
    <location>
        <begin position="29"/>
        <end position="185"/>
    </location>
</feature>
<dbReference type="InterPro" id="IPR014001">
    <property type="entry name" value="Helicase_ATP-bd"/>
</dbReference>
<comment type="cofactor">
    <cofactor evidence="12">
        <name>Zn(2+)</name>
        <dbReference type="ChEBI" id="CHEBI:29105"/>
    </cofactor>
    <text evidence="12">Binds 1 or 2 zinc ions per subunit.</text>
</comment>
<keyword evidence="18" id="KW-1185">Reference proteome</keyword>
<evidence type="ECO:0000259" key="16">
    <source>
        <dbReference type="PROSITE" id="PS52039"/>
    </source>
</evidence>
<dbReference type="PRINTS" id="PR00417">
    <property type="entry name" value="PRTPISMRASEI"/>
</dbReference>
<dbReference type="InterPro" id="IPR011545">
    <property type="entry name" value="DEAD/DEAH_box_helicase_dom"/>
</dbReference>
<comment type="function">
    <text evidence="12">Modifies the topological state of DNA by introducing positive supercoils in an ATP-dependent process, increasing the linking number in steps of +1. Binds to single-stranded DNA, transiently cleaves and then rejoins the ends, introducing a positive supercoil in the process. The scissile phosphodiester is attacked by the catalytic tyrosine of the enzyme, resulting in the formation of a DNA-(5'-phosphotyrosyl)-enzyme intermediate. Probably involved in rewinding DNA strands in regions of the chromosome that have opened up to allow replication, transcription, DNA repair and/or for DNA protection.</text>
</comment>
<dbReference type="SMART" id="SM00436">
    <property type="entry name" value="TOP1Bc"/>
    <property type="match status" value="1"/>
</dbReference>
<dbReference type="KEGG" id="acj:ACAM_0869"/>
<dbReference type="InterPro" id="IPR006171">
    <property type="entry name" value="TOPRIM_dom"/>
</dbReference>
<comment type="cofactor">
    <cofactor evidence="1">
        <name>Mg(2+)</name>
        <dbReference type="ChEBI" id="CHEBI:18420"/>
    </cofactor>
</comment>
<protein>
    <recommendedName>
        <fullName evidence="12 13">Reverse gyrase</fullName>
        <ecNumber evidence="12">5.6.2.-</ecNumber>
    </recommendedName>
</protein>
<feature type="domain" description="Topo IA-type catalytic" evidence="16">
    <location>
        <begin position="733"/>
        <end position="1134"/>
    </location>
</feature>
<dbReference type="Gene3D" id="2.60.510.20">
    <property type="match status" value="1"/>
</dbReference>
<dbReference type="SUPFAM" id="SSF56712">
    <property type="entry name" value="Prokaryotic type I DNA topoisomerase"/>
    <property type="match status" value="1"/>
</dbReference>
<feature type="binding site" evidence="12">
    <location>
        <position position="25"/>
    </location>
    <ligand>
        <name>ATP</name>
        <dbReference type="ChEBI" id="CHEBI:30616"/>
    </ligand>
</feature>
<dbReference type="CDD" id="cd18798">
    <property type="entry name" value="SF2_C_reverse_gyrase"/>
    <property type="match status" value="1"/>
</dbReference>
<reference evidence="17 18" key="1">
    <citation type="journal article" date="2013" name="Appl. Environ. Microbiol.">
        <title>Variation of the Virus-Related Elements within Syntenic Genomes of the Hyperthermophilic Archaeon Aeropyrum.</title>
        <authorList>
            <person name="Daifuku T."/>
            <person name="Yoshida T."/>
            <person name="Kitamura T."/>
            <person name="Kawaichi S."/>
            <person name="Inoue T."/>
            <person name="Nomura K."/>
            <person name="Yoshida Y."/>
            <person name="Kuno S."/>
            <person name="Sako Y."/>
        </authorList>
    </citation>
    <scope>NUCLEOTIDE SEQUENCE [LARGE SCALE GENOMIC DNA]</scope>
    <source>
        <strain evidence="17 18">SY1</strain>
    </source>
</reference>
<sequence>MSLREVREFESYFAAKSGSRLWSAQRSWAKRLVKGDSFAIIAPTGVGKSTLLTVYAAYIAAVKGGRVLYLVPTENLVRQVHARLEEIEPGLATAYYSRMPAKAKQASIDEISRGEARLLVATTGFLSRRFDLLYPKYRFNLAIVDDVDSLLRNSRNVERVLLLTGFTEEAVEAAYSLVKARVKLYRALSSGAGDSIVSKLEQEIASLEARLRLSLSETSPGQLVIASATGRPRGLKHLIFKELLGFEVGGGSDYLRNIVDAYVIDADIVGRAVDIASDLGDGVIVFVSQRLGKDAAKLIAERLRERGVSVALALTGARRPVEAFARGEAQVLVGMASRYGVIVRGLDIPERSRYAVFLGAPSTKTPLLEALYSPRRMLVFLSLAQDSGVEWAGEAFRRLSRLLERVVDTSIVSLAARGKLEAHGPAGEAAEIIREAAPRLAEWLAEEARLRGGLLRVGGLVVDPSGPYLVIPDAPTYIQASGRVSRLYKGVMTRGLSIVVEESPEYVEALGERLKWTTSSRLQPLDQVDMEKLEREIEESRRGRGRKVRVKTTLLVVESPTKARTIAWFWGRPGKRRMGRSVIYEASVSDPESGVVYILQVTSTRGHLTDLTTDPVGSKYGVDENGGGYRAYYSTIKRCLDCGAQHTSSSTVCPRCGSPRQVDSKGVLEILRKLASEVDEVVIATDPDREGEKIAWDVYLTVRPYNSNVRRGRFHEVTPKAVLEALRSGETVDKSLIEAQKVRRIVDRWIGFHLSTHLKLKFSKPWLGAGRVQTPVLGWIVERYSEWRETRGYLVVFKLSPNGKTKYFTRDRGEVEMLRKTEWLKVVDVARKVEERSPQPPYTTDEYLYDASRRLGLSAGLAMRIAQDLFESGLITYHRTDSTRVSPTGVRLALEYLESKGLGSEAQPRGWGEGGAHEAIRPTRPLDAQDLERAVLSGSIRMPTRLTRLHLRVYDMIFRRFIASQMKPARLEIVEATLQAGETVFSHAGVSRARGGYSIVNPPLVEEWLASIARGELLRVEEVSVVRSSLKRLYRAGDIVRMMRESGIGRPSTYAKAIEQNRRHGYVIESKRMRYLIPTKTGVTVYGYLANGFKNLVSVETTRTLEEALERVEKGVEKPEAVLATVWRIVDEAVSLHTPVETVLGQSEA</sequence>
<evidence type="ECO:0000256" key="2">
    <source>
        <dbReference type="ARBA" id="ARBA00004496"/>
    </source>
</evidence>
<keyword evidence="8 12" id="KW-0799">Topoisomerase</keyword>
<dbReference type="AlphaFoldDB" id="U3TEF0"/>
<dbReference type="GO" id="GO:0008094">
    <property type="term" value="F:ATP-dependent activity, acting on DNA"/>
    <property type="evidence" value="ECO:0007669"/>
    <property type="project" value="UniProtKB-UniRule"/>
</dbReference>
<dbReference type="InterPro" id="IPR013824">
    <property type="entry name" value="Topo_IA_cen_sub1"/>
</dbReference>
<comment type="subunit">
    <text evidence="12">Monomer.</text>
</comment>
<keyword evidence="12 13" id="KW-0547">Nucleotide-binding</keyword>
<dbReference type="InterPro" id="IPR003593">
    <property type="entry name" value="AAA+_ATPase"/>
</dbReference>
<dbReference type="PROSITE" id="PS51192">
    <property type="entry name" value="HELICASE_ATP_BIND_1"/>
    <property type="match status" value="1"/>
</dbReference>
<dbReference type="NCBIfam" id="TIGR01054">
    <property type="entry name" value="rgy"/>
    <property type="match status" value="1"/>
</dbReference>
<dbReference type="CDD" id="cd03361">
    <property type="entry name" value="TOPRIM_TopoIA_RevGyr"/>
    <property type="match status" value="1"/>
</dbReference>
<dbReference type="GO" id="GO:0016887">
    <property type="term" value="F:ATP hydrolysis activity"/>
    <property type="evidence" value="ECO:0007669"/>
    <property type="project" value="RHEA"/>
</dbReference>
<evidence type="ECO:0000256" key="3">
    <source>
        <dbReference type="ARBA" id="ARBA00022490"/>
    </source>
</evidence>
<dbReference type="SMART" id="SM00382">
    <property type="entry name" value="AAA"/>
    <property type="match status" value="1"/>
</dbReference>
<evidence type="ECO:0000256" key="5">
    <source>
        <dbReference type="ARBA" id="ARBA00022771"/>
    </source>
</evidence>
<evidence type="ECO:0000256" key="11">
    <source>
        <dbReference type="ARBA" id="ARBA00043976"/>
    </source>
</evidence>
<feature type="region of interest" description="Topoisomerase I" evidence="12">
    <location>
        <begin position="548"/>
        <end position="1149"/>
    </location>
</feature>
<name>U3TEF0_9CREN</name>
<evidence type="ECO:0000256" key="4">
    <source>
        <dbReference type="ARBA" id="ARBA00022723"/>
    </source>
</evidence>
<dbReference type="Pfam" id="PF00270">
    <property type="entry name" value="DEAD"/>
    <property type="match status" value="1"/>
</dbReference>
<comment type="function">
    <text evidence="13">Modifies the topological state of DNA by introducing positive supercoils in an ATP-dependent process, increasing the linking number in steps of +1. Binds to single-stranded DNA, transiently cleaves and then rejoins the ends, introducing a positive supercoil in the process. The scissile phosphodiester is attacked by the catalytic tyrosine of the enzyme, resulting in the formation of a DNA-(5'-phosphotyrosyl)-enzyme intermediate. Involved in rewinding DNA strands in regions of the chromosome that have opened up to allow replication, transcription, DNA repair and/or for DNA protection.</text>
</comment>
<feature type="active site" description="O-(5'-phospho-DNA)-tyrosine intermediate" evidence="12">
    <location>
        <position position="877"/>
    </location>
</feature>
<dbReference type="PANTHER" id="PTHR43505">
    <property type="entry name" value="REVERSE GYRASE"/>
    <property type="match status" value="1"/>
</dbReference>
<keyword evidence="3 12" id="KW-0963">Cytoplasm</keyword>
<dbReference type="Pfam" id="PF01131">
    <property type="entry name" value="Topoisom_bac"/>
    <property type="match status" value="1"/>
</dbReference>
<organism evidence="17 18">
    <name type="scientific">Aeropyrum camini SY1 = JCM 12091</name>
    <dbReference type="NCBI Taxonomy" id="1198449"/>
    <lineage>
        <taxon>Archaea</taxon>
        <taxon>Thermoproteota</taxon>
        <taxon>Thermoprotei</taxon>
        <taxon>Desulfurococcales</taxon>
        <taxon>Desulfurococcaceae</taxon>
        <taxon>Aeropyrum</taxon>
    </lineage>
</organism>
<dbReference type="HAMAP" id="MF_01125">
    <property type="entry name" value="Reverse_gyrase"/>
    <property type="match status" value="1"/>
</dbReference>
<dbReference type="Pfam" id="PF01751">
    <property type="entry name" value="Toprim"/>
    <property type="match status" value="1"/>
</dbReference>
<comment type="similarity">
    <text evidence="11 12">In the N-terminal section; belongs to the DEAD box helicase family. DDVD subfamily.</text>
</comment>
<dbReference type="Gene3D" id="3.40.50.140">
    <property type="match status" value="1"/>
</dbReference>
<keyword evidence="9 12" id="KW-0238">DNA-binding</keyword>
<comment type="subcellular location">
    <subcellularLocation>
        <location evidence="2 12">Cytoplasm</location>
    </subcellularLocation>
</comment>
<dbReference type="InterPro" id="IPR034142">
    <property type="entry name" value="TOPRIM_RevGyr"/>
</dbReference>
<evidence type="ECO:0000256" key="12">
    <source>
        <dbReference type="HAMAP-Rule" id="MF_01125"/>
    </source>
</evidence>
<keyword evidence="6 12" id="KW-0862">Zinc</keyword>
<dbReference type="PANTHER" id="PTHR43505:SF1">
    <property type="entry name" value="REVERSE GYRASE"/>
    <property type="match status" value="1"/>
</dbReference>
<dbReference type="GO" id="GO:0006260">
    <property type="term" value="P:DNA replication"/>
    <property type="evidence" value="ECO:0007669"/>
    <property type="project" value="UniProtKB-UniRule"/>
</dbReference>
<gene>
    <name evidence="12 17" type="primary">rgy</name>
    <name evidence="17" type="ORF">ACAM_0869</name>
</gene>
<evidence type="ECO:0000256" key="10">
    <source>
        <dbReference type="ARBA" id="ARBA00023235"/>
    </source>
</evidence>
<dbReference type="Gene3D" id="1.10.460.10">
    <property type="entry name" value="Topoisomerase I, domain 2"/>
    <property type="match status" value="1"/>
</dbReference>
<keyword evidence="10 12" id="KW-0413">Isomerase</keyword>
<evidence type="ECO:0000256" key="9">
    <source>
        <dbReference type="ARBA" id="ARBA00023125"/>
    </source>
</evidence>
<dbReference type="GO" id="GO:0008270">
    <property type="term" value="F:zinc ion binding"/>
    <property type="evidence" value="ECO:0007669"/>
    <property type="project" value="UniProtKB-UniRule"/>
</dbReference>
<dbReference type="EMBL" id="AP012489">
    <property type="protein sequence ID" value="BAN90338.1"/>
    <property type="molecule type" value="Genomic_DNA"/>
</dbReference>
<dbReference type="GO" id="GO:0003677">
    <property type="term" value="F:DNA binding"/>
    <property type="evidence" value="ECO:0007669"/>
    <property type="project" value="UniProtKB-UniRule"/>
</dbReference>
<evidence type="ECO:0000259" key="15">
    <source>
        <dbReference type="PROSITE" id="PS51192"/>
    </source>
</evidence>
<dbReference type="SMART" id="SM00437">
    <property type="entry name" value="TOP1Ac"/>
    <property type="match status" value="1"/>
</dbReference>
<dbReference type="InterPro" id="IPR023405">
    <property type="entry name" value="Topo_IA_core_domain"/>
</dbReference>
<keyword evidence="7" id="KW-0460">Magnesium</keyword>
<keyword evidence="4 12" id="KW-0479">Metal-binding</keyword>
<comment type="catalytic activity">
    <reaction evidence="12 13">
        <text>ATP + H2O = ADP + phosphate + H(+)</text>
        <dbReference type="Rhea" id="RHEA:13065"/>
        <dbReference type="ChEBI" id="CHEBI:15377"/>
        <dbReference type="ChEBI" id="CHEBI:15378"/>
        <dbReference type="ChEBI" id="CHEBI:30616"/>
        <dbReference type="ChEBI" id="CHEBI:43474"/>
        <dbReference type="ChEBI" id="CHEBI:456216"/>
    </reaction>
</comment>
<dbReference type="SMART" id="SM00493">
    <property type="entry name" value="TOPRIM"/>
    <property type="match status" value="1"/>
</dbReference>
<evidence type="ECO:0000256" key="6">
    <source>
        <dbReference type="ARBA" id="ARBA00022833"/>
    </source>
</evidence>
<evidence type="ECO:0000313" key="18">
    <source>
        <dbReference type="Proteomes" id="UP000016887"/>
    </source>
</evidence>
<dbReference type="STRING" id="1198449.ACAM_0869"/>
<dbReference type="Proteomes" id="UP000016887">
    <property type="component" value="Chromosome"/>
</dbReference>
<dbReference type="SMART" id="SM00487">
    <property type="entry name" value="DEXDc"/>
    <property type="match status" value="1"/>
</dbReference>
<proteinExistence type="inferred from homology"/>
<dbReference type="InterPro" id="IPR013497">
    <property type="entry name" value="Topo_IA_cen"/>
</dbReference>
<keyword evidence="12 13" id="KW-0067">ATP-binding</keyword>
<dbReference type="GO" id="GO:0005524">
    <property type="term" value="F:ATP binding"/>
    <property type="evidence" value="ECO:0007669"/>
    <property type="project" value="UniProtKB-UniRule"/>
</dbReference>
<evidence type="ECO:0000256" key="1">
    <source>
        <dbReference type="ARBA" id="ARBA00001946"/>
    </source>
</evidence>
<dbReference type="GO" id="GO:0160097">
    <property type="term" value="F:reverse gyrase activity"/>
    <property type="evidence" value="ECO:0007669"/>
    <property type="project" value="UniProtKB-UniRule"/>
</dbReference>
<accession>U3TEF0</accession>
<dbReference type="InterPro" id="IPR027417">
    <property type="entry name" value="P-loop_NTPase"/>
</dbReference>
<dbReference type="eggNOG" id="arCOG01526">
    <property type="taxonomic scope" value="Archaea"/>
</dbReference>
<dbReference type="InterPro" id="IPR013826">
    <property type="entry name" value="Topo_IA_cen_sub3"/>
</dbReference>
<dbReference type="GO" id="GO:0005737">
    <property type="term" value="C:cytoplasm"/>
    <property type="evidence" value="ECO:0007669"/>
    <property type="project" value="UniProtKB-SubCell"/>
</dbReference>
<evidence type="ECO:0000256" key="7">
    <source>
        <dbReference type="ARBA" id="ARBA00022842"/>
    </source>
</evidence>
<comment type="similarity">
    <text evidence="12">In the C-terminal section; belongs to the type IA topoisomerase family.</text>
</comment>
<dbReference type="PROSITE" id="PS52037">
    <property type="entry name" value="ZF_RG_C"/>
    <property type="match status" value="1"/>
</dbReference>
<dbReference type="SUPFAM" id="SSF52540">
    <property type="entry name" value="P-loop containing nucleoside triphosphate hydrolases"/>
    <property type="match status" value="2"/>
</dbReference>